<gene>
    <name evidence="11 12" type="primary">ubiA</name>
    <name evidence="12" type="ORF">ANPL_01340</name>
</gene>
<dbReference type="InterPro" id="IPR039653">
    <property type="entry name" value="Prenyltransferase"/>
</dbReference>
<feature type="transmembrane region" description="Helical" evidence="11">
    <location>
        <begin position="147"/>
        <end position="165"/>
    </location>
</feature>
<keyword evidence="9 11" id="KW-1133">Transmembrane helix</keyword>
<evidence type="ECO:0000256" key="10">
    <source>
        <dbReference type="ARBA" id="ARBA00023136"/>
    </source>
</evidence>
<evidence type="ECO:0000256" key="11">
    <source>
        <dbReference type="HAMAP-Rule" id="MF_01635"/>
    </source>
</evidence>
<comment type="function">
    <text evidence="11">Catalyzes the prenylation of para-hydroxybenzoate (PHB) with an all-trans polyprenyl group. Mediates the second step in the final reaction sequence of ubiquinone-8 (UQ-8) biosynthesis, which is the condensation of the polyisoprenoid side chain with PHB, generating the first membrane-bound Q intermediate 3-octaprenyl-4-hydroxybenzoate.</text>
</comment>
<keyword evidence="5 11" id="KW-0997">Cell inner membrane</keyword>
<feature type="transmembrane region" description="Helical" evidence="11">
    <location>
        <begin position="171"/>
        <end position="190"/>
    </location>
</feature>
<evidence type="ECO:0000256" key="7">
    <source>
        <dbReference type="ARBA" id="ARBA00022688"/>
    </source>
</evidence>
<dbReference type="RefSeq" id="WP_169193025.1">
    <property type="nucleotide sequence ID" value="NZ_CP046391.1"/>
</dbReference>
<accession>A0A858PXT3</accession>
<dbReference type="PANTHER" id="PTHR11048:SF28">
    <property type="entry name" value="4-HYDROXYBENZOATE POLYPRENYLTRANSFERASE, MITOCHONDRIAL"/>
    <property type="match status" value="1"/>
</dbReference>
<dbReference type="CDD" id="cd13959">
    <property type="entry name" value="PT_UbiA_COQ2"/>
    <property type="match status" value="1"/>
</dbReference>
<proteinExistence type="inferred from homology"/>
<evidence type="ECO:0000313" key="13">
    <source>
        <dbReference type="Proteomes" id="UP000500930"/>
    </source>
</evidence>
<dbReference type="Proteomes" id="UP000500930">
    <property type="component" value="Chromosome"/>
</dbReference>
<dbReference type="HAMAP" id="MF_01635">
    <property type="entry name" value="UbiA"/>
    <property type="match status" value="1"/>
</dbReference>
<dbReference type="GO" id="GO:0006744">
    <property type="term" value="P:ubiquinone biosynthetic process"/>
    <property type="evidence" value="ECO:0007669"/>
    <property type="project" value="UniProtKB-UniRule"/>
</dbReference>
<dbReference type="InterPro" id="IPR044878">
    <property type="entry name" value="UbiA_sf"/>
</dbReference>
<comment type="subcellular location">
    <subcellularLocation>
        <location evidence="11">Cell inner membrane</location>
        <topology evidence="11">Multi-pass membrane protein</topology>
    </subcellularLocation>
    <subcellularLocation>
        <location evidence="2">Membrane</location>
        <topology evidence="2">Multi-pass membrane protein</topology>
    </subcellularLocation>
</comment>
<name>A0A858PXT3_9RICK</name>
<keyword evidence="11" id="KW-0460">Magnesium</keyword>
<dbReference type="GO" id="GO:0008412">
    <property type="term" value="F:4-hydroxybenzoate polyprenyltransferase activity"/>
    <property type="evidence" value="ECO:0007669"/>
    <property type="project" value="UniProtKB-UniRule"/>
</dbReference>
<comment type="catalytic activity">
    <reaction evidence="11">
        <text>all-trans-octaprenyl diphosphate + 4-hydroxybenzoate = 4-hydroxy-3-(all-trans-octaprenyl)benzoate + diphosphate</text>
        <dbReference type="Rhea" id="RHEA:27782"/>
        <dbReference type="ChEBI" id="CHEBI:1617"/>
        <dbReference type="ChEBI" id="CHEBI:17879"/>
        <dbReference type="ChEBI" id="CHEBI:33019"/>
        <dbReference type="ChEBI" id="CHEBI:57711"/>
        <dbReference type="EC" id="2.5.1.39"/>
    </reaction>
</comment>
<comment type="similarity">
    <text evidence="3 11">Belongs to the UbiA prenyltransferase family.</text>
</comment>
<comment type="pathway">
    <text evidence="11">Cofactor biosynthesis; ubiquinone biosynthesis.</text>
</comment>
<sequence length="292" mass="32279">MLSRVKATFVRLGPYVDLLRLKSSEISLLATFPSCASVALVSESVFKTIGLCLIVAVAAAVVRSAGCIVNDIFDINIDGRVARTKNRPLVAGRLTVKRALWALVPLVSVACLILLFTNALSFYLSVFCAVGVVLYPLMKRFFSYPQFFLGIVWNFGVLIGSAMAANRITLGAVLIYIGCVFWTTAFDTIYAQQDRKDDEALGLKSTAIKFGANAGLYVKRLYVLTTTMWASAGFVSQLGWPYYVFMSLCAGIFYYQYKKTDFDNPSRCMYMFKTNIYAGVLLFVGVCFGRGF</sequence>
<dbReference type="EMBL" id="CP046391">
    <property type="protein sequence ID" value="QJC27377.1"/>
    <property type="molecule type" value="Genomic_DNA"/>
</dbReference>
<dbReference type="Gene3D" id="1.20.120.1780">
    <property type="entry name" value="UbiA prenyltransferase"/>
    <property type="match status" value="1"/>
</dbReference>
<feature type="transmembrane region" description="Helical" evidence="11">
    <location>
        <begin position="94"/>
        <end position="116"/>
    </location>
</feature>
<feature type="transmembrane region" description="Helical" evidence="11">
    <location>
        <begin position="269"/>
        <end position="291"/>
    </location>
</feature>
<dbReference type="KEGG" id="aplt:ANPL_01340"/>
<evidence type="ECO:0000256" key="5">
    <source>
        <dbReference type="ARBA" id="ARBA00022519"/>
    </source>
</evidence>
<dbReference type="InterPro" id="IPR030470">
    <property type="entry name" value="UbiA_prenylTrfase_CS"/>
</dbReference>
<reference evidence="12 13" key="1">
    <citation type="journal article" date="2020" name="Pathogens">
        <title>First Whole Genome Sequence of Anaplasma platys, an Obligate Intracellular Rickettsial Pathogen of Dogs.</title>
        <authorList>
            <person name="Llanes A."/>
            <person name="Rajeev S."/>
        </authorList>
    </citation>
    <scope>NUCLEOTIDE SEQUENCE [LARGE SCALE GENOMIC DNA]</scope>
    <source>
        <strain evidence="12 13">S3</strain>
    </source>
</reference>
<evidence type="ECO:0000256" key="3">
    <source>
        <dbReference type="ARBA" id="ARBA00005985"/>
    </source>
</evidence>
<keyword evidence="6 11" id="KW-0808">Transferase</keyword>
<dbReference type="Pfam" id="PF01040">
    <property type="entry name" value="UbiA"/>
    <property type="match status" value="1"/>
</dbReference>
<dbReference type="UniPathway" id="UPA00232"/>
<evidence type="ECO:0000256" key="9">
    <source>
        <dbReference type="ARBA" id="ARBA00022989"/>
    </source>
</evidence>
<dbReference type="Gene3D" id="1.10.357.140">
    <property type="entry name" value="UbiA prenyltransferase"/>
    <property type="match status" value="1"/>
</dbReference>
<evidence type="ECO:0000256" key="2">
    <source>
        <dbReference type="ARBA" id="ARBA00004141"/>
    </source>
</evidence>
<dbReference type="PROSITE" id="PS00943">
    <property type="entry name" value="UBIA"/>
    <property type="match status" value="1"/>
</dbReference>
<evidence type="ECO:0000256" key="8">
    <source>
        <dbReference type="ARBA" id="ARBA00022692"/>
    </source>
</evidence>
<evidence type="ECO:0000256" key="6">
    <source>
        <dbReference type="ARBA" id="ARBA00022679"/>
    </source>
</evidence>
<organism evidence="12 13">
    <name type="scientific">Anaplasma platys</name>
    <dbReference type="NCBI Taxonomy" id="949"/>
    <lineage>
        <taxon>Bacteria</taxon>
        <taxon>Pseudomonadati</taxon>
        <taxon>Pseudomonadota</taxon>
        <taxon>Alphaproteobacteria</taxon>
        <taxon>Rickettsiales</taxon>
        <taxon>Anaplasmataceae</taxon>
        <taxon>Anaplasma</taxon>
    </lineage>
</organism>
<dbReference type="EC" id="2.5.1.39" evidence="11"/>
<dbReference type="FunFam" id="1.20.120.1780:FF:000001">
    <property type="entry name" value="4-hydroxybenzoate octaprenyltransferase"/>
    <property type="match status" value="1"/>
</dbReference>
<comment type="cofactor">
    <cofactor evidence="1 11">
        <name>Mg(2+)</name>
        <dbReference type="ChEBI" id="CHEBI:18420"/>
    </cofactor>
</comment>
<evidence type="ECO:0000256" key="1">
    <source>
        <dbReference type="ARBA" id="ARBA00001946"/>
    </source>
</evidence>
<keyword evidence="13" id="KW-1185">Reference proteome</keyword>
<dbReference type="FunFam" id="1.10.357.140:FF:000008">
    <property type="entry name" value="4-hydroxybenzoate octaprenyltransferase"/>
    <property type="match status" value="1"/>
</dbReference>
<keyword evidence="4 11" id="KW-1003">Cell membrane</keyword>
<dbReference type="InterPro" id="IPR000537">
    <property type="entry name" value="UbiA_prenyltransferase"/>
</dbReference>
<protein>
    <recommendedName>
        <fullName evidence="11">4-hydroxybenzoate octaprenyltransferase</fullName>
        <ecNumber evidence="11">2.5.1.39</ecNumber>
    </recommendedName>
    <alternativeName>
        <fullName evidence="11">4-HB polyprenyltransferase</fullName>
    </alternativeName>
</protein>
<evidence type="ECO:0000256" key="4">
    <source>
        <dbReference type="ARBA" id="ARBA00022475"/>
    </source>
</evidence>
<dbReference type="InterPro" id="IPR006370">
    <property type="entry name" value="HB_polyprenyltransferase-like"/>
</dbReference>
<dbReference type="AlphaFoldDB" id="A0A858PXT3"/>
<dbReference type="PANTHER" id="PTHR11048">
    <property type="entry name" value="PRENYLTRANSFERASES"/>
    <property type="match status" value="1"/>
</dbReference>
<feature type="transmembrane region" description="Helical" evidence="11">
    <location>
        <begin position="240"/>
        <end position="257"/>
    </location>
</feature>
<dbReference type="GO" id="GO:0005886">
    <property type="term" value="C:plasma membrane"/>
    <property type="evidence" value="ECO:0007669"/>
    <property type="project" value="UniProtKB-SubCell"/>
</dbReference>
<keyword evidence="8 11" id="KW-0812">Transmembrane</keyword>
<keyword evidence="10 11" id="KW-0472">Membrane</keyword>
<evidence type="ECO:0000313" key="12">
    <source>
        <dbReference type="EMBL" id="QJC27377.1"/>
    </source>
</evidence>
<keyword evidence="7 11" id="KW-0831">Ubiquinone biosynthesis</keyword>